<dbReference type="AlphaFoldDB" id="A0A0X9WA27"/>
<keyword evidence="3" id="KW-1185">Reference proteome</keyword>
<feature type="transmembrane region" description="Helical" evidence="1">
    <location>
        <begin position="112"/>
        <end position="141"/>
    </location>
</feature>
<dbReference type="PATRIC" id="fig|634113.3.peg.140"/>
<keyword evidence="1" id="KW-0472">Membrane</keyword>
<feature type="transmembrane region" description="Helical" evidence="1">
    <location>
        <begin position="189"/>
        <end position="214"/>
    </location>
</feature>
<accession>A0A0X9WA27</accession>
<keyword evidence="1" id="KW-1133">Transmembrane helix</keyword>
<organism evidence="2 3">
    <name type="scientific">Candidatus Arsenophonus lipoptenae</name>
    <dbReference type="NCBI Taxonomy" id="634113"/>
    <lineage>
        <taxon>Bacteria</taxon>
        <taxon>Pseudomonadati</taxon>
        <taxon>Pseudomonadota</taxon>
        <taxon>Gammaproteobacteria</taxon>
        <taxon>Enterobacterales</taxon>
        <taxon>Morganellaceae</taxon>
        <taxon>Arsenophonus</taxon>
    </lineage>
</organism>
<feature type="transmembrane region" description="Helical" evidence="1">
    <location>
        <begin position="73"/>
        <end position="100"/>
    </location>
</feature>
<protein>
    <recommendedName>
        <fullName evidence="4">Transmembrane protein EpsG</fullName>
    </recommendedName>
</protein>
<dbReference type="OrthoDB" id="5373240at2"/>
<dbReference type="Pfam" id="PF14897">
    <property type="entry name" value="EpsG"/>
    <property type="match status" value="1"/>
</dbReference>
<dbReference type="STRING" id="634113.AUT07_00145"/>
<evidence type="ECO:0000313" key="2">
    <source>
        <dbReference type="EMBL" id="AMA64733.1"/>
    </source>
</evidence>
<feature type="transmembrane region" description="Helical" evidence="1">
    <location>
        <begin position="272"/>
        <end position="289"/>
    </location>
</feature>
<feature type="transmembrane region" description="Helical" evidence="1">
    <location>
        <begin position="324"/>
        <end position="343"/>
    </location>
</feature>
<dbReference type="EMBL" id="CP013920">
    <property type="protein sequence ID" value="AMA64733.1"/>
    <property type="molecule type" value="Genomic_DNA"/>
</dbReference>
<evidence type="ECO:0000313" key="3">
    <source>
        <dbReference type="Proteomes" id="UP000069926"/>
    </source>
</evidence>
<reference evidence="2 3" key="1">
    <citation type="submission" date="2016-01" db="EMBL/GenBank/DDBJ databases">
        <title>Genome sequence of Ca. Arsenophonus lipopteni, the exclusive symbiont of a blood sucking fly Lipoptena cervi (Diptera: Hippoboscidae).</title>
        <authorList>
            <person name="Novakova E."/>
            <person name="Hypsa V."/>
            <person name="Nguyen P."/>
            <person name="Husnik F."/>
            <person name="Darby A.C."/>
        </authorList>
    </citation>
    <scope>NUCLEOTIDE SEQUENCE [LARGE SCALE GENOMIC DNA]</scope>
    <source>
        <strain evidence="2 3">CB</strain>
    </source>
</reference>
<evidence type="ECO:0000256" key="1">
    <source>
        <dbReference type="SAM" id="Phobius"/>
    </source>
</evidence>
<keyword evidence="1" id="KW-0812">Transmembrane</keyword>
<feature type="transmembrane region" description="Helical" evidence="1">
    <location>
        <begin position="234"/>
        <end position="252"/>
    </location>
</feature>
<name>A0A0X9WA27_9GAMM</name>
<dbReference type="Proteomes" id="UP000069926">
    <property type="component" value="Chromosome"/>
</dbReference>
<feature type="transmembrane region" description="Helical" evidence="1">
    <location>
        <begin position="30"/>
        <end position="53"/>
    </location>
</feature>
<dbReference type="InterPro" id="IPR049458">
    <property type="entry name" value="EpsG-like"/>
</dbReference>
<dbReference type="RefSeq" id="WP_066282843.1">
    <property type="nucleotide sequence ID" value="NZ_CP013920.1"/>
</dbReference>
<evidence type="ECO:0008006" key="4">
    <source>
        <dbReference type="Google" id="ProtNLM"/>
    </source>
</evidence>
<feature type="transmembrane region" description="Helical" evidence="1">
    <location>
        <begin position="153"/>
        <end position="177"/>
    </location>
</feature>
<gene>
    <name evidence="2" type="ORF">AUT07_00145</name>
</gene>
<proteinExistence type="predicted"/>
<sequence>MMIYTLYSIIILLIANIDVTYRKNKLITKYILFALIILVVGLRYELGVDWLFYRNIFNGNNKNTLIIEFGYKLLSSFISFLGFNFWLFVCMINIFILLILYHFFKKYSPFPFFCLSIYFISSFGFNIEALRQIIAVAIIYIALNCYLNNKKKYYTILCLLASSFHISAILFLILPFIDCHFFNQLMKIGTLIGLVIPTIDFYPMKIIFIILDLLPNNAFLEKILFYFLHENTSNLFSFNLIFKIVIIFYYFFKKKYICYELMNKRISLKTLFSLESLILIMLIINIYFSKCGTITSRINEYFAPIFILLVSYLIMINKELINKFIFSFAFSCCILISFIRFSLNDYFQKQYIPYRNYLYFIINKNENSSTREQSVRLHWIERKK</sequence>
<feature type="transmembrane region" description="Helical" evidence="1">
    <location>
        <begin position="301"/>
        <end position="317"/>
    </location>
</feature>
<dbReference type="KEGG" id="asy:AUT07_00145"/>